<feature type="region of interest" description="Disordered" evidence="24">
    <location>
        <begin position="1244"/>
        <end position="1580"/>
    </location>
</feature>
<dbReference type="InterPro" id="IPR036457">
    <property type="entry name" value="PPM-type-like_dom_sf"/>
</dbReference>
<dbReference type="FunFam" id="3.60.40.10:FF:000021">
    <property type="entry name" value="Protein phosphatase, Mg2+/Mn2+-dependent, 1E"/>
    <property type="match status" value="1"/>
</dbReference>
<protein>
    <recommendedName>
        <fullName evidence="18">Protein phosphatase 1E</fullName>
        <ecNumber evidence="5">3.1.3.16</ecNumber>
    </recommendedName>
    <alternativeName>
        <fullName evidence="21">Ca(2+)/calmodulin-dependent protein kinase phosphatase N</fullName>
    </alternativeName>
    <alternativeName>
        <fullName evidence="19">CaMKP-nucleus</fullName>
    </alternativeName>
    <alternativeName>
        <fullName evidence="20">Partner of PIX 1</fullName>
    </alternativeName>
    <alternativeName>
        <fullName evidence="22">Partner of PIX-alpha</fullName>
    </alternativeName>
</protein>
<dbReference type="PANTHER" id="PTHR13832">
    <property type="entry name" value="PROTEIN PHOSPHATASE 2C"/>
    <property type="match status" value="1"/>
</dbReference>
<evidence type="ECO:0000313" key="27">
    <source>
        <dbReference type="Proteomes" id="UP000076858"/>
    </source>
</evidence>
<dbReference type="PROSITE" id="PS51746">
    <property type="entry name" value="PPM_2"/>
    <property type="match status" value="1"/>
</dbReference>
<comment type="cofactor">
    <cofactor evidence="2">
        <name>Mg(2+)</name>
        <dbReference type="ChEBI" id="CHEBI:18420"/>
    </cofactor>
</comment>
<comment type="caution">
    <text evidence="26">The sequence shown here is derived from an EMBL/GenBank/DDBJ whole genome shotgun (WGS) entry which is preliminary data.</text>
</comment>
<evidence type="ECO:0000256" key="2">
    <source>
        <dbReference type="ARBA" id="ARBA00001946"/>
    </source>
</evidence>
<feature type="compositionally biased region" description="Low complexity" evidence="24">
    <location>
        <begin position="1478"/>
        <end position="1509"/>
    </location>
</feature>
<evidence type="ECO:0000256" key="22">
    <source>
        <dbReference type="ARBA" id="ARBA00079435"/>
    </source>
</evidence>
<feature type="region of interest" description="Disordered" evidence="24">
    <location>
        <begin position="944"/>
        <end position="969"/>
    </location>
</feature>
<evidence type="ECO:0000256" key="4">
    <source>
        <dbReference type="ARBA" id="ARBA00004496"/>
    </source>
</evidence>
<dbReference type="EMBL" id="LRGB01000568">
    <property type="protein sequence ID" value="KZS17823.1"/>
    <property type="molecule type" value="Genomic_DNA"/>
</dbReference>
<dbReference type="OrthoDB" id="416093at2759"/>
<keyword evidence="9" id="KW-0677">Repeat</keyword>
<evidence type="ECO:0000256" key="13">
    <source>
        <dbReference type="ARBA" id="ARBA00023211"/>
    </source>
</evidence>
<evidence type="ECO:0000256" key="21">
    <source>
        <dbReference type="ARBA" id="ARBA00078590"/>
    </source>
</evidence>
<keyword evidence="27" id="KW-1185">Reference proteome</keyword>
<evidence type="ECO:0000256" key="14">
    <source>
        <dbReference type="ARBA" id="ARBA00023242"/>
    </source>
</evidence>
<dbReference type="GO" id="GO:0005737">
    <property type="term" value="C:cytoplasm"/>
    <property type="evidence" value="ECO:0007669"/>
    <property type="project" value="UniProtKB-SubCell"/>
</dbReference>
<dbReference type="InterPro" id="IPR015655">
    <property type="entry name" value="PP2C"/>
</dbReference>
<dbReference type="EC" id="3.1.3.16" evidence="5"/>
<sequence length="1580" mass="168963">MASNGSTIVPADLYRHFFETFQLTVNLNDPLPVKVGSHSIRENEVDGEIVDWTLQYLQQKNCPSKLLAHLVSLILWEVRFCISKDDVDGAVNRDVKGYEPVKLMQLVTSKINNVCFEFLNNQKFESLCTELSFSNRQLHPVSVHAIRNGRRKMEDRHVVIQDLNTICSIRDDVPTSYYAVFDGHAGTDAAFYAASQLHEKLVSNAKFASEPSEALREAFLATDLAFVTEHENERLKGGSTAVVSLIRGNLLLTAWLGDSQAVLVKDGVATQLVNPHKPDRSDEKERISNLGGEVIFWDGAYRVNGQLAVSRAIGDASYKPYVTAEPDMVAITLDGQEDFLIIGCDGLWDTIGVDESAFIVLQYLHHETDISGLSGRLVQAAKQKGSSDNISVIVVFFREPELIARRPLPPAPTSVLEDNTPSMEQQQEEYEKLAAKWGWNESQGGAVFADGTSSWQQQQQPDEEDGHHQQPQNPFDSSSGNPFGNGDQGGLMMAEEEQDNHFYQGAHSSSEFDAVHSPSEFHAINWQQQQQQQDHAFGDSFNGSDSAETPEVYDGSTAQWGWKDPEIDALEIEAGRDSAEQPQHFAATSVVPLPDAGIDLDVARDQYEKVAAKWGRELELVDTDVVTLESKSDFHLSSDGSTWDQTPGNTQPAGVDWNQYDEELSGQPSLIFVDQSEETASTEQVISPIEDLISVSDMNGRAITEADRQMWASEENSVSFPPVTDPVAEDEMAEEEEDDEEDVQQVHREMQPPAAAVFDDGSFVDEGIAADEADFVVSSSCIVESDVADCQPDILEATAATAEAATTEAAVIPATENDPDFHWNLHAPEFEFRPTESSPLENQQQQQTEVEAAAATVVSSTERKLSATELLIRSSNDAELAVLLAAANDDPDEMEPQELNISPRSDALDDIHNASNAINESKADGTVDEVEDSEDDWTFSDYRQPETTKEESVTNIEAADTSSGLELESESKMDETCIQTNCQAGDLGNQLERLTVEDVELENTIPVSEQEKAVEVDTVSQTIEVEEADVPQPTEIVPQPTEIVPQPTEIVSQPTEIVSQPTEVVSQPTEVVSQPTEIVPESLQIVSEQLQIASEPMQIVSEPMQIVSEPMQIVSEPMQIVSEPLQIVSEPLQIVSEPEEAVSQPVEVEEAYVPQLKEEETPAAIQQVEETQSTVISSTVQEPEPAAAVVEAVPEVKEVEVTSTEETIEPRLVESPVSDSATIGSEVPALVVTGTAIGVATAAVAAAKAKSPAAKKPIAAAKKTSTTTAKSASSPAAKPAAKEPAKKPEPTTRRVATTEAKTSSADAAKPARPTKLSPLRKATPAAPSSTTPSKQTSTAPKAAPATTRPATKPIVSAATSTVKKTTTTTTTTTTRTVTAAPLKRATSAVNGTSAASPSKTSSPAKPAASTSTARPASATSSTPTRRVVSAPAKTSSAPSRPAATSAAKTAAATTNGDIKPKPTASATRTPTKPIANGTAATKTAAPRPTAASTKTAAAKPATAPARPAPLKSVASRTATPGKPIAKTAAPSKPGATKTGAGTPSRGGTKLATTTSTETATTAATPPPVPAADINVEEVKE</sequence>
<comment type="subunit">
    <text evidence="17">Heterotrimer. Interacts with PAX1 and ARHGEF6 (or ARHGEF7).</text>
</comment>
<evidence type="ECO:0000256" key="17">
    <source>
        <dbReference type="ARBA" id="ARBA00063519"/>
    </source>
</evidence>
<feature type="compositionally biased region" description="Polar residues" evidence="24">
    <location>
        <begin position="451"/>
        <end position="460"/>
    </location>
</feature>
<evidence type="ECO:0000313" key="26">
    <source>
        <dbReference type="EMBL" id="KZS17823.1"/>
    </source>
</evidence>
<dbReference type="InterPro" id="IPR000222">
    <property type="entry name" value="PP2C_BS"/>
</dbReference>
<dbReference type="GO" id="GO:0004722">
    <property type="term" value="F:protein serine/threonine phosphatase activity"/>
    <property type="evidence" value="ECO:0007669"/>
    <property type="project" value="UniProtKB-EC"/>
</dbReference>
<proteinExistence type="inferred from homology"/>
<keyword evidence="14" id="KW-0539">Nucleus</keyword>
<keyword evidence="12 23" id="KW-0904">Protein phosphatase</keyword>
<evidence type="ECO:0000256" key="6">
    <source>
        <dbReference type="ARBA" id="ARBA00022490"/>
    </source>
</evidence>
<keyword evidence="13" id="KW-0464">Manganese</keyword>
<feature type="compositionally biased region" description="Low complexity" evidence="24">
    <location>
        <begin position="1551"/>
        <end position="1563"/>
    </location>
</feature>
<feature type="region of interest" description="Disordered" evidence="24">
    <location>
        <begin position="407"/>
        <end position="430"/>
    </location>
</feature>
<evidence type="ECO:0000256" key="15">
    <source>
        <dbReference type="ARBA" id="ARBA00047761"/>
    </source>
</evidence>
<accession>A0A0P5BBB9</accession>
<keyword evidence="11" id="KW-0460">Magnesium</keyword>
<evidence type="ECO:0000256" key="23">
    <source>
        <dbReference type="RuleBase" id="RU003465"/>
    </source>
</evidence>
<comment type="subcellular location">
    <subcellularLocation>
        <location evidence="4">Cytoplasm</location>
    </subcellularLocation>
    <subcellularLocation>
        <location evidence="3">Nucleus</location>
    </subcellularLocation>
</comment>
<keyword evidence="10 23" id="KW-0378">Hydrolase</keyword>
<feature type="compositionally biased region" description="Polar residues" evidence="24">
    <location>
        <begin position="469"/>
        <end position="482"/>
    </location>
</feature>
<evidence type="ECO:0000256" key="9">
    <source>
        <dbReference type="ARBA" id="ARBA00022737"/>
    </source>
</evidence>
<dbReference type="InterPro" id="IPR001932">
    <property type="entry name" value="PPM-type_phosphatase-like_dom"/>
</dbReference>
<feature type="domain" description="PPM-type phosphatase" evidence="25">
    <location>
        <begin position="140"/>
        <end position="397"/>
    </location>
</feature>
<evidence type="ECO:0000256" key="5">
    <source>
        <dbReference type="ARBA" id="ARBA00013081"/>
    </source>
</evidence>
<keyword evidence="7" id="KW-0597">Phosphoprotein</keyword>
<keyword evidence="8" id="KW-0479">Metal-binding</keyword>
<dbReference type="GO" id="GO:0046872">
    <property type="term" value="F:metal ion binding"/>
    <property type="evidence" value="ECO:0007669"/>
    <property type="project" value="UniProtKB-KW"/>
</dbReference>
<dbReference type="Pfam" id="PF00481">
    <property type="entry name" value="PP2C"/>
    <property type="match status" value="1"/>
</dbReference>
<dbReference type="Proteomes" id="UP000076858">
    <property type="component" value="Unassembled WGS sequence"/>
</dbReference>
<comment type="similarity">
    <text evidence="23">Belongs to the PP2C family.</text>
</comment>
<feature type="compositionally biased region" description="Low complexity" evidence="24">
    <location>
        <begin position="1321"/>
        <end position="1380"/>
    </location>
</feature>
<dbReference type="GO" id="GO:0005634">
    <property type="term" value="C:nucleus"/>
    <property type="evidence" value="ECO:0007669"/>
    <property type="project" value="UniProtKB-SubCell"/>
</dbReference>
<evidence type="ECO:0000256" key="12">
    <source>
        <dbReference type="ARBA" id="ARBA00022912"/>
    </source>
</evidence>
<evidence type="ECO:0000256" key="18">
    <source>
        <dbReference type="ARBA" id="ARBA00070214"/>
    </source>
</evidence>
<reference evidence="26 27" key="1">
    <citation type="submission" date="2016-03" db="EMBL/GenBank/DDBJ databases">
        <title>EvidentialGene: Evidence-directed Construction of Genes on Genomes.</title>
        <authorList>
            <person name="Gilbert D.G."/>
            <person name="Choi J.-H."/>
            <person name="Mockaitis K."/>
            <person name="Colbourne J."/>
            <person name="Pfrender M."/>
        </authorList>
    </citation>
    <scope>NUCLEOTIDE SEQUENCE [LARGE SCALE GENOMIC DNA]</scope>
    <source>
        <strain evidence="26 27">Xinb3</strain>
        <tissue evidence="26">Complete organism</tissue>
    </source>
</reference>
<evidence type="ECO:0000256" key="7">
    <source>
        <dbReference type="ARBA" id="ARBA00022553"/>
    </source>
</evidence>
<evidence type="ECO:0000256" key="24">
    <source>
        <dbReference type="SAM" id="MobiDB-lite"/>
    </source>
</evidence>
<dbReference type="PROSITE" id="PS01032">
    <property type="entry name" value="PPM_1"/>
    <property type="match status" value="1"/>
</dbReference>
<feature type="compositionally biased region" description="Acidic residues" evidence="24">
    <location>
        <begin position="727"/>
        <end position="743"/>
    </location>
</feature>
<name>A0A0P5BBB9_9CRUS</name>
<evidence type="ECO:0000256" key="11">
    <source>
        <dbReference type="ARBA" id="ARBA00022842"/>
    </source>
</evidence>
<feature type="compositionally biased region" description="Low complexity" evidence="24">
    <location>
        <begin position="1392"/>
        <end position="1454"/>
    </location>
</feature>
<comment type="catalytic activity">
    <reaction evidence="15">
        <text>O-phospho-L-seryl-[protein] + H2O = L-seryl-[protein] + phosphate</text>
        <dbReference type="Rhea" id="RHEA:20629"/>
        <dbReference type="Rhea" id="RHEA-COMP:9863"/>
        <dbReference type="Rhea" id="RHEA-COMP:11604"/>
        <dbReference type="ChEBI" id="CHEBI:15377"/>
        <dbReference type="ChEBI" id="CHEBI:29999"/>
        <dbReference type="ChEBI" id="CHEBI:43474"/>
        <dbReference type="ChEBI" id="CHEBI:83421"/>
        <dbReference type="EC" id="3.1.3.16"/>
    </reaction>
</comment>
<dbReference type="STRING" id="35525.A0A0P5BBB9"/>
<keyword evidence="6" id="KW-0963">Cytoplasm</keyword>
<comment type="cofactor">
    <cofactor evidence="1">
        <name>Mn(2+)</name>
        <dbReference type="ChEBI" id="CHEBI:29035"/>
    </cofactor>
</comment>
<feature type="region of interest" description="Disordered" evidence="24">
    <location>
        <begin position="715"/>
        <end position="744"/>
    </location>
</feature>
<feature type="compositionally biased region" description="Polar residues" evidence="24">
    <location>
        <begin position="416"/>
        <end position="425"/>
    </location>
</feature>
<comment type="catalytic activity">
    <reaction evidence="16">
        <text>O-phospho-L-threonyl-[protein] + H2O = L-threonyl-[protein] + phosphate</text>
        <dbReference type="Rhea" id="RHEA:47004"/>
        <dbReference type="Rhea" id="RHEA-COMP:11060"/>
        <dbReference type="Rhea" id="RHEA-COMP:11605"/>
        <dbReference type="ChEBI" id="CHEBI:15377"/>
        <dbReference type="ChEBI" id="CHEBI:30013"/>
        <dbReference type="ChEBI" id="CHEBI:43474"/>
        <dbReference type="ChEBI" id="CHEBI:61977"/>
        <dbReference type="EC" id="3.1.3.16"/>
    </reaction>
</comment>
<evidence type="ECO:0000256" key="20">
    <source>
        <dbReference type="ARBA" id="ARBA00075701"/>
    </source>
</evidence>
<evidence type="ECO:0000256" key="19">
    <source>
        <dbReference type="ARBA" id="ARBA00075580"/>
    </source>
</evidence>
<dbReference type="SUPFAM" id="SSF81606">
    <property type="entry name" value="PP2C-like"/>
    <property type="match status" value="1"/>
</dbReference>
<evidence type="ECO:0000256" key="10">
    <source>
        <dbReference type="ARBA" id="ARBA00022801"/>
    </source>
</evidence>
<dbReference type="CDD" id="cd00143">
    <property type="entry name" value="PP2Cc"/>
    <property type="match status" value="1"/>
</dbReference>
<feature type="region of interest" description="Disordered" evidence="24">
    <location>
        <begin position="446"/>
        <end position="491"/>
    </location>
</feature>
<feature type="compositionally biased region" description="Low complexity" evidence="24">
    <location>
        <begin position="1244"/>
        <end position="1279"/>
    </location>
</feature>
<evidence type="ECO:0000256" key="1">
    <source>
        <dbReference type="ARBA" id="ARBA00001936"/>
    </source>
</evidence>
<evidence type="ECO:0000259" key="25">
    <source>
        <dbReference type="PROSITE" id="PS51746"/>
    </source>
</evidence>
<feature type="compositionally biased region" description="Basic and acidic residues" evidence="24">
    <location>
        <begin position="1280"/>
        <end position="1292"/>
    </location>
</feature>
<dbReference type="SMART" id="SM00332">
    <property type="entry name" value="PP2Cc"/>
    <property type="match status" value="1"/>
</dbReference>
<dbReference type="Gene3D" id="3.60.40.10">
    <property type="entry name" value="PPM-type phosphatase domain"/>
    <property type="match status" value="1"/>
</dbReference>
<evidence type="ECO:0000256" key="8">
    <source>
        <dbReference type="ARBA" id="ARBA00022723"/>
    </source>
</evidence>
<evidence type="ECO:0000256" key="3">
    <source>
        <dbReference type="ARBA" id="ARBA00004123"/>
    </source>
</evidence>
<gene>
    <name evidence="26" type="ORF">APZ42_015785</name>
</gene>
<dbReference type="PANTHER" id="PTHR13832:SF818">
    <property type="entry name" value="SD03870P"/>
    <property type="match status" value="1"/>
</dbReference>
<feature type="region of interest" description="Disordered" evidence="24">
    <location>
        <begin position="1200"/>
        <end position="1224"/>
    </location>
</feature>
<evidence type="ECO:0000256" key="16">
    <source>
        <dbReference type="ARBA" id="ARBA00048336"/>
    </source>
</evidence>
<organism evidence="26 27">
    <name type="scientific">Daphnia magna</name>
    <dbReference type="NCBI Taxonomy" id="35525"/>
    <lineage>
        <taxon>Eukaryota</taxon>
        <taxon>Metazoa</taxon>
        <taxon>Ecdysozoa</taxon>
        <taxon>Arthropoda</taxon>
        <taxon>Crustacea</taxon>
        <taxon>Branchiopoda</taxon>
        <taxon>Diplostraca</taxon>
        <taxon>Cladocera</taxon>
        <taxon>Anomopoda</taxon>
        <taxon>Daphniidae</taxon>
        <taxon>Daphnia</taxon>
    </lineage>
</organism>